<proteinExistence type="predicted"/>
<dbReference type="GO" id="GO:0022857">
    <property type="term" value="F:transmembrane transporter activity"/>
    <property type="evidence" value="ECO:0007669"/>
    <property type="project" value="TreeGrafter"/>
</dbReference>
<feature type="compositionally biased region" description="Basic and acidic residues" evidence="4">
    <location>
        <begin position="287"/>
        <end position="322"/>
    </location>
</feature>
<dbReference type="Gene3D" id="3.40.50.300">
    <property type="entry name" value="P-loop containing nucleotide triphosphate hydrolases"/>
    <property type="match status" value="1"/>
</dbReference>
<feature type="region of interest" description="Disordered" evidence="4">
    <location>
        <begin position="269"/>
        <end position="351"/>
    </location>
</feature>
<dbReference type="SMART" id="SM00382">
    <property type="entry name" value="AAA"/>
    <property type="match status" value="1"/>
</dbReference>
<dbReference type="CDD" id="cd03255">
    <property type="entry name" value="ABC_MJ0796_LolCDE_FtsE"/>
    <property type="match status" value="1"/>
</dbReference>
<protein>
    <submittedName>
        <fullName evidence="6">Lipoprotein-releasing system ATP-binding protein LolD</fullName>
    </submittedName>
</protein>
<dbReference type="GO" id="GO:0005886">
    <property type="term" value="C:plasma membrane"/>
    <property type="evidence" value="ECO:0007669"/>
    <property type="project" value="TreeGrafter"/>
</dbReference>
<evidence type="ECO:0000256" key="3">
    <source>
        <dbReference type="ARBA" id="ARBA00022840"/>
    </source>
</evidence>
<dbReference type="InterPro" id="IPR003439">
    <property type="entry name" value="ABC_transporter-like_ATP-bd"/>
</dbReference>
<keyword evidence="3 6" id="KW-0067">ATP-binding</keyword>
<dbReference type="PANTHER" id="PTHR24220">
    <property type="entry name" value="IMPORT ATP-BINDING PROTEIN"/>
    <property type="match status" value="1"/>
</dbReference>
<evidence type="ECO:0000313" key="6">
    <source>
        <dbReference type="EMBL" id="CED92418.1"/>
    </source>
</evidence>
<evidence type="ECO:0000259" key="5">
    <source>
        <dbReference type="PROSITE" id="PS50893"/>
    </source>
</evidence>
<feature type="domain" description="ABC transporter" evidence="5">
    <location>
        <begin position="11"/>
        <end position="248"/>
    </location>
</feature>
<dbReference type="Pfam" id="PF00005">
    <property type="entry name" value="ABC_tran"/>
    <property type="match status" value="1"/>
</dbReference>
<accession>A0A1L7RS47</accession>
<dbReference type="InterPro" id="IPR015854">
    <property type="entry name" value="ABC_transpr_LolD-like"/>
</dbReference>
<dbReference type="GO" id="GO:0005524">
    <property type="term" value="F:ATP binding"/>
    <property type="evidence" value="ECO:0007669"/>
    <property type="project" value="UniProtKB-KW"/>
</dbReference>
<name>A0A1L7RS47_9ACTO</name>
<dbReference type="PROSITE" id="PS50893">
    <property type="entry name" value="ABC_TRANSPORTER_2"/>
    <property type="match status" value="1"/>
</dbReference>
<evidence type="ECO:0000256" key="2">
    <source>
        <dbReference type="ARBA" id="ARBA00022741"/>
    </source>
</evidence>
<organism evidence="6">
    <name type="scientific">Actinomyces succiniciruminis</name>
    <dbReference type="NCBI Taxonomy" id="1522002"/>
    <lineage>
        <taxon>Bacteria</taxon>
        <taxon>Bacillati</taxon>
        <taxon>Actinomycetota</taxon>
        <taxon>Actinomycetes</taxon>
        <taxon>Actinomycetales</taxon>
        <taxon>Actinomycetaceae</taxon>
        <taxon>Actinomyces</taxon>
    </lineage>
</organism>
<evidence type="ECO:0000256" key="4">
    <source>
        <dbReference type="SAM" id="MobiDB-lite"/>
    </source>
</evidence>
<keyword evidence="2" id="KW-0547">Nucleotide-binding</keyword>
<dbReference type="EMBL" id="LK995540">
    <property type="protein sequence ID" value="CED92418.1"/>
    <property type="molecule type" value="Genomic_DNA"/>
</dbReference>
<dbReference type="InterPro" id="IPR003593">
    <property type="entry name" value="AAA+_ATPase"/>
</dbReference>
<keyword evidence="6" id="KW-0449">Lipoprotein</keyword>
<dbReference type="InterPro" id="IPR017911">
    <property type="entry name" value="MacB-like_ATP-bd"/>
</dbReference>
<reference evidence="6" key="1">
    <citation type="submission" date="2014-07" db="EMBL/GenBank/DDBJ databases">
        <authorList>
            <person name="Zhang J.E."/>
            <person name="Yang H."/>
            <person name="Guo J."/>
            <person name="Deng Z."/>
            <person name="Luo H."/>
            <person name="Luo M."/>
            <person name="Zhao B."/>
        </authorList>
    </citation>
    <scope>NUCLEOTIDE SEQUENCE</scope>
    <source>
        <strain evidence="6">AM4</strain>
    </source>
</reference>
<dbReference type="GO" id="GO:0016887">
    <property type="term" value="F:ATP hydrolysis activity"/>
    <property type="evidence" value="ECO:0007669"/>
    <property type="project" value="InterPro"/>
</dbReference>
<keyword evidence="1" id="KW-0813">Transport</keyword>
<dbReference type="AlphaFoldDB" id="A0A1L7RS47"/>
<dbReference type="SUPFAM" id="SSF52540">
    <property type="entry name" value="P-loop containing nucleoside triphosphate hydrolases"/>
    <property type="match status" value="1"/>
</dbReference>
<gene>
    <name evidence="6" type="ORF">AAM4_2586</name>
</gene>
<dbReference type="InterPro" id="IPR027417">
    <property type="entry name" value="P-loop_NTPase"/>
</dbReference>
<sequence length="351" mass="37582">MAHGPVGDPVVTARNLSKLFGSGESAVTALESVDAHIAHGRFTAILGPSGAGKTTLLRCLAGLETPTSGTIILDDEEISLLNQRRLTRLRRERIGLIFQSHNLVPSLSVVENITLPLTLARRPVDTARLDRIVDVVGLRGRLDYRPDELSPEMAQRVASARALLGAPAVVLADEPTGSLGSPAAAQILRILRTAVDELEQSVIVATHNADVAAHADTVLFLQDGNIVAEMNQPDRDRLLDALHDLGDAANANIGVGSVEREVSQVEEAWAQPLGTRGSARSHTRGNRPHDWDDPAERSRPGRSARDYDAAPHDWDDPGDRPARPGRRPHRAAGSGGAGADGTDRNNPWGYQ</sequence>
<dbReference type="PANTHER" id="PTHR24220:SF685">
    <property type="entry name" value="ABC TRANSPORTER RELATED"/>
    <property type="match status" value="1"/>
</dbReference>
<evidence type="ECO:0000256" key="1">
    <source>
        <dbReference type="ARBA" id="ARBA00022448"/>
    </source>
</evidence>